<dbReference type="GO" id="GO:0055085">
    <property type="term" value="P:transmembrane transport"/>
    <property type="evidence" value="ECO:0007669"/>
    <property type="project" value="TreeGrafter"/>
</dbReference>
<dbReference type="Pfam" id="PF01594">
    <property type="entry name" value="AI-2E_transport"/>
    <property type="match status" value="1"/>
</dbReference>
<keyword evidence="5 6" id="KW-0472">Membrane</keyword>
<dbReference type="AlphaFoldDB" id="D0LG08"/>
<accession>D0LG08</accession>
<feature type="transmembrane region" description="Helical" evidence="6">
    <location>
        <begin position="208"/>
        <end position="230"/>
    </location>
</feature>
<evidence type="ECO:0000256" key="2">
    <source>
        <dbReference type="ARBA" id="ARBA00009773"/>
    </source>
</evidence>
<organism evidence="7 8">
    <name type="scientific">Haliangium ochraceum (strain DSM 14365 / JCM 11303 / SMP-2)</name>
    <dbReference type="NCBI Taxonomy" id="502025"/>
    <lineage>
        <taxon>Bacteria</taxon>
        <taxon>Pseudomonadati</taxon>
        <taxon>Myxococcota</taxon>
        <taxon>Polyangia</taxon>
        <taxon>Haliangiales</taxon>
        <taxon>Kofleriaceae</taxon>
        <taxon>Haliangium</taxon>
    </lineage>
</organism>
<dbReference type="PANTHER" id="PTHR21716">
    <property type="entry name" value="TRANSMEMBRANE PROTEIN"/>
    <property type="match status" value="1"/>
</dbReference>
<sequence>MTRGPGASTLARMSLPTDKRGSRVLMVGAAFVIIVAGFRIAAELMVPVLMALFLSLLSLPPLRRLKALGVPNPLAIALVVTAVTLSILLISAVIGGSLTQFQEQIPLYQERLQFLFSGAMSWLHERGVQVDLAMLTSAVDGAAVMRLAGNTAGSLLAALSNVFLVILTMVFMLLEAQSMNGKLRAALGDPKADLSGFAQAAERVQKYLAIKAVMSLITGTLATLVCVLTGVDFPFLWGLIAFLFNFVPNIGSIIAALPPVLLALIENGLGSAVLVILGYVLINTVIGNMLEPRLMGRRLGLSTLVVFLSLLFWGWVWGPMGMLLSVPLTVVLKIVLDHSTEFRWLAVLLGPGEEYLPN</sequence>
<feature type="transmembrane region" description="Helical" evidence="6">
    <location>
        <begin position="269"/>
        <end position="290"/>
    </location>
</feature>
<evidence type="ECO:0000256" key="1">
    <source>
        <dbReference type="ARBA" id="ARBA00004141"/>
    </source>
</evidence>
<feature type="transmembrane region" description="Helical" evidence="6">
    <location>
        <begin position="44"/>
        <end position="62"/>
    </location>
</feature>
<keyword evidence="4 6" id="KW-1133">Transmembrane helix</keyword>
<evidence type="ECO:0008006" key="9">
    <source>
        <dbReference type="Google" id="ProtNLM"/>
    </source>
</evidence>
<evidence type="ECO:0000256" key="3">
    <source>
        <dbReference type="ARBA" id="ARBA00022692"/>
    </source>
</evidence>
<comment type="similarity">
    <text evidence="2">Belongs to the autoinducer-2 exporter (AI-2E) (TC 2.A.86) family.</text>
</comment>
<feature type="transmembrane region" description="Helical" evidence="6">
    <location>
        <begin position="74"/>
        <end position="94"/>
    </location>
</feature>
<keyword evidence="3 6" id="KW-0812">Transmembrane</keyword>
<evidence type="ECO:0000256" key="4">
    <source>
        <dbReference type="ARBA" id="ARBA00022989"/>
    </source>
</evidence>
<dbReference type="EMBL" id="CP001804">
    <property type="protein sequence ID" value="ACY14610.1"/>
    <property type="molecule type" value="Genomic_DNA"/>
</dbReference>
<name>D0LG08_HALO1</name>
<proteinExistence type="inferred from homology"/>
<gene>
    <name evidence="7" type="ordered locus">Hoch_2065</name>
</gene>
<protein>
    <recommendedName>
        <fullName evidence="9">AI-2E family transporter</fullName>
    </recommendedName>
</protein>
<evidence type="ECO:0000313" key="7">
    <source>
        <dbReference type="EMBL" id="ACY14610.1"/>
    </source>
</evidence>
<dbReference type="HOGENOM" id="CLU_031275_0_3_7"/>
<dbReference type="GO" id="GO:0016020">
    <property type="term" value="C:membrane"/>
    <property type="evidence" value="ECO:0007669"/>
    <property type="project" value="UniProtKB-SubCell"/>
</dbReference>
<dbReference type="InterPro" id="IPR002549">
    <property type="entry name" value="AI-2E-like"/>
</dbReference>
<dbReference type="KEGG" id="hoh:Hoch_2065"/>
<evidence type="ECO:0000256" key="5">
    <source>
        <dbReference type="ARBA" id="ARBA00023136"/>
    </source>
</evidence>
<dbReference type="Proteomes" id="UP000001880">
    <property type="component" value="Chromosome"/>
</dbReference>
<dbReference type="STRING" id="502025.Hoch_2065"/>
<dbReference type="PANTHER" id="PTHR21716:SF64">
    <property type="entry name" value="AI-2 TRANSPORT PROTEIN TQSA"/>
    <property type="match status" value="1"/>
</dbReference>
<feature type="transmembrane region" description="Helical" evidence="6">
    <location>
        <begin position="155"/>
        <end position="174"/>
    </location>
</feature>
<feature type="transmembrane region" description="Helical" evidence="6">
    <location>
        <begin position="310"/>
        <end position="336"/>
    </location>
</feature>
<evidence type="ECO:0000256" key="6">
    <source>
        <dbReference type="SAM" id="Phobius"/>
    </source>
</evidence>
<dbReference type="eggNOG" id="COG0628">
    <property type="taxonomic scope" value="Bacteria"/>
</dbReference>
<keyword evidence="8" id="KW-1185">Reference proteome</keyword>
<evidence type="ECO:0000313" key="8">
    <source>
        <dbReference type="Proteomes" id="UP000001880"/>
    </source>
</evidence>
<feature type="transmembrane region" description="Helical" evidence="6">
    <location>
        <begin position="236"/>
        <end position="257"/>
    </location>
</feature>
<feature type="transmembrane region" description="Helical" evidence="6">
    <location>
        <begin position="21"/>
        <end position="38"/>
    </location>
</feature>
<comment type="subcellular location">
    <subcellularLocation>
        <location evidence="1">Membrane</location>
        <topology evidence="1">Multi-pass membrane protein</topology>
    </subcellularLocation>
</comment>
<reference evidence="7 8" key="1">
    <citation type="journal article" date="2010" name="Stand. Genomic Sci.">
        <title>Complete genome sequence of Haliangium ochraceum type strain (SMP-2).</title>
        <authorList>
            <consortium name="US DOE Joint Genome Institute (JGI-PGF)"/>
            <person name="Ivanova N."/>
            <person name="Daum C."/>
            <person name="Lang E."/>
            <person name="Abt B."/>
            <person name="Kopitz M."/>
            <person name="Saunders E."/>
            <person name="Lapidus A."/>
            <person name="Lucas S."/>
            <person name="Glavina Del Rio T."/>
            <person name="Nolan M."/>
            <person name="Tice H."/>
            <person name="Copeland A."/>
            <person name="Cheng J.F."/>
            <person name="Chen F."/>
            <person name="Bruce D."/>
            <person name="Goodwin L."/>
            <person name="Pitluck S."/>
            <person name="Mavromatis K."/>
            <person name="Pati A."/>
            <person name="Mikhailova N."/>
            <person name="Chen A."/>
            <person name="Palaniappan K."/>
            <person name="Land M."/>
            <person name="Hauser L."/>
            <person name="Chang Y.J."/>
            <person name="Jeffries C.D."/>
            <person name="Detter J.C."/>
            <person name="Brettin T."/>
            <person name="Rohde M."/>
            <person name="Goker M."/>
            <person name="Bristow J."/>
            <person name="Markowitz V."/>
            <person name="Eisen J.A."/>
            <person name="Hugenholtz P."/>
            <person name="Kyrpides N.C."/>
            <person name="Klenk H.P."/>
        </authorList>
    </citation>
    <scope>NUCLEOTIDE SEQUENCE [LARGE SCALE GENOMIC DNA]</scope>
    <source>
        <strain evidence="8">DSM 14365 / CIP 107738 / JCM 11303 / AJ 13395 / SMP-2</strain>
    </source>
</reference>